<reference evidence="2 3" key="1">
    <citation type="submission" date="2015-07" db="EMBL/GenBank/DDBJ databases">
        <title>The genome of Melipona quadrifasciata.</title>
        <authorList>
            <person name="Pan H."/>
            <person name="Kapheim K."/>
        </authorList>
    </citation>
    <scope>NUCLEOTIDE SEQUENCE [LARGE SCALE GENOMIC DNA]</scope>
    <source>
        <strain evidence="2">0111107301</strain>
        <tissue evidence="2">Whole body</tissue>
    </source>
</reference>
<evidence type="ECO:0000313" key="3">
    <source>
        <dbReference type="Proteomes" id="UP000053105"/>
    </source>
</evidence>
<dbReference type="Proteomes" id="UP000053105">
    <property type="component" value="Unassembled WGS sequence"/>
</dbReference>
<dbReference type="AlphaFoldDB" id="A0A0M8ZNZ3"/>
<keyword evidence="3" id="KW-1185">Reference proteome</keyword>
<gene>
    <name evidence="2" type="ORF">WN51_07937</name>
</gene>
<accession>A0A0M8ZNZ3</accession>
<sequence length="210" mass="23827">MAARCRAGDGWQTRNLVSITRREILIAKESRAVALCSRLRSNVSSGREGATRKQGSLPTPRATSAEEEEEEGDEEEEEEEEEENEGDSAEEEEEEEIAMRDATEQHNVSEGKEYLVFHVCVHSSQRMSRLKQVCLLPRNHRTDCEIAKFAKPETRVLGEKGKLGSLISEYEATSDHHRGNIPYTAEGWGAGATERVLFNRRPWRGNRHEF</sequence>
<evidence type="ECO:0000256" key="1">
    <source>
        <dbReference type="SAM" id="MobiDB-lite"/>
    </source>
</evidence>
<evidence type="ECO:0000313" key="2">
    <source>
        <dbReference type="EMBL" id="KOX67957.1"/>
    </source>
</evidence>
<feature type="region of interest" description="Disordered" evidence="1">
    <location>
        <begin position="44"/>
        <end position="105"/>
    </location>
</feature>
<organism evidence="2 3">
    <name type="scientific">Melipona quadrifasciata</name>
    <dbReference type="NCBI Taxonomy" id="166423"/>
    <lineage>
        <taxon>Eukaryota</taxon>
        <taxon>Metazoa</taxon>
        <taxon>Ecdysozoa</taxon>
        <taxon>Arthropoda</taxon>
        <taxon>Hexapoda</taxon>
        <taxon>Insecta</taxon>
        <taxon>Pterygota</taxon>
        <taxon>Neoptera</taxon>
        <taxon>Endopterygota</taxon>
        <taxon>Hymenoptera</taxon>
        <taxon>Apocrita</taxon>
        <taxon>Aculeata</taxon>
        <taxon>Apoidea</taxon>
        <taxon>Anthophila</taxon>
        <taxon>Apidae</taxon>
        <taxon>Melipona</taxon>
    </lineage>
</organism>
<feature type="compositionally biased region" description="Acidic residues" evidence="1">
    <location>
        <begin position="65"/>
        <end position="96"/>
    </location>
</feature>
<protein>
    <submittedName>
        <fullName evidence="2">Uncharacterized protein</fullName>
    </submittedName>
</protein>
<proteinExistence type="predicted"/>
<name>A0A0M8ZNZ3_9HYME</name>
<dbReference type="EMBL" id="KQ435964">
    <property type="protein sequence ID" value="KOX67957.1"/>
    <property type="molecule type" value="Genomic_DNA"/>
</dbReference>